<evidence type="ECO:0000313" key="1">
    <source>
        <dbReference type="EMBL" id="CAB0004475.1"/>
    </source>
</evidence>
<proteinExistence type="predicted"/>
<feature type="non-terminal residue" evidence="1">
    <location>
        <position position="1"/>
    </location>
</feature>
<sequence length="160" mass="17899">FLLFAIFFFAGVATNSYRVPYKLVFFSLTLIWNFGISRCQQGRGIQPIRDAIALVGHAHRRLKPPTVEDSIVASSGGGGFSCLSVYRPVEHHLSARRAYCAAINRLSGSLVPSYGTQPPRRIPRPIVRHTDTIATAIFPFARDARLNYFILRRLSLPPNE</sequence>
<dbReference type="AlphaFoldDB" id="A0A6H5GN01"/>
<keyword evidence="2" id="KW-1185">Reference proteome</keyword>
<protein>
    <submittedName>
        <fullName evidence="1">Uncharacterized protein</fullName>
    </submittedName>
</protein>
<organism evidence="1 2">
    <name type="scientific">Nesidiocoris tenuis</name>
    <dbReference type="NCBI Taxonomy" id="355587"/>
    <lineage>
        <taxon>Eukaryota</taxon>
        <taxon>Metazoa</taxon>
        <taxon>Ecdysozoa</taxon>
        <taxon>Arthropoda</taxon>
        <taxon>Hexapoda</taxon>
        <taxon>Insecta</taxon>
        <taxon>Pterygota</taxon>
        <taxon>Neoptera</taxon>
        <taxon>Paraneoptera</taxon>
        <taxon>Hemiptera</taxon>
        <taxon>Heteroptera</taxon>
        <taxon>Panheteroptera</taxon>
        <taxon>Cimicomorpha</taxon>
        <taxon>Miridae</taxon>
        <taxon>Dicyphina</taxon>
        <taxon>Nesidiocoris</taxon>
    </lineage>
</organism>
<gene>
    <name evidence="1" type="ORF">NTEN_LOCUS9952</name>
</gene>
<reference evidence="1 2" key="1">
    <citation type="submission" date="2020-02" db="EMBL/GenBank/DDBJ databases">
        <authorList>
            <person name="Ferguson B K."/>
        </authorList>
    </citation>
    <scope>NUCLEOTIDE SEQUENCE [LARGE SCALE GENOMIC DNA]</scope>
</reference>
<dbReference type="EMBL" id="CADCXU010015033">
    <property type="protein sequence ID" value="CAB0004475.1"/>
    <property type="molecule type" value="Genomic_DNA"/>
</dbReference>
<name>A0A6H5GN01_9HEMI</name>
<accession>A0A6H5GN01</accession>
<dbReference type="Proteomes" id="UP000479000">
    <property type="component" value="Unassembled WGS sequence"/>
</dbReference>
<evidence type="ECO:0000313" key="2">
    <source>
        <dbReference type="Proteomes" id="UP000479000"/>
    </source>
</evidence>